<evidence type="ECO:0000256" key="3">
    <source>
        <dbReference type="ARBA" id="ARBA00022741"/>
    </source>
</evidence>
<dbReference type="PANTHER" id="PTHR42711">
    <property type="entry name" value="ABC TRANSPORTER ATP-BINDING PROTEIN"/>
    <property type="match status" value="1"/>
</dbReference>
<feature type="domain" description="ABC transporter" evidence="5">
    <location>
        <begin position="18"/>
        <end position="186"/>
    </location>
</feature>
<dbReference type="SMART" id="SM00382">
    <property type="entry name" value="AAA"/>
    <property type="match status" value="1"/>
</dbReference>
<dbReference type="PANTHER" id="PTHR42711:SF5">
    <property type="entry name" value="ABC TRANSPORTER ATP-BINDING PROTEIN NATA"/>
    <property type="match status" value="1"/>
</dbReference>
<dbReference type="Gene3D" id="3.40.50.300">
    <property type="entry name" value="P-loop containing nucleotide triphosphate hydrolases"/>
    <property type="match status" value="1"/>
</dbReference>
<dbReference type="PROSITE" id="PS50893">
    <property type="entry name" value="ABC_TRANSPORTER_2"/>
    <property type="match status" value="1"/>
</dbReference>
<dbReference type="GO" id="GO:0016887">
    <property type="term" value="F:ATP hydrolysis activity"/>
    <property type="evidence" value="ECO:0007669"/>
    <property type="project" value="InterPro"/>
</dbReference>
<dbReference type="InterPro" id="IPR003593">
    <property type="entry name" value="AAA+_ATPase"/>
</dbReference>
<accession>A0A0U1KZA7</accession>
<comment type="similarity">
    <text evidence="1">Belongs to the ABC transporter superfamily.</text>
</comment>
<keyword evidence="3" id="KW-0547">Nucleotide-binding</keyword>
<keyword evidence="2" id="KW-0813">Transport</keyword>
<dbReference type="EMBL" id="CTRP01000011">
    <property type="protein sequence ID" value="CQR72751.1"/>
    <property type="molecule type" value="Genomic_DNA"/>
</dbReference>
<evidence type="ECO:0000256" key="2">
    <source>
        <dbReference type="ARBA" id="ARBA00022448"/>
    </source>
</evidence>
<sequence>MSASRMTFAAAMEHNAAITLEKISKIYQGKQVLDGVSVTVKAGEVFGLVGPNGAGKTTLMKIIAGLSRPDSGPITIFGRDGLGGRAAVKHRIGWVPQENNLERELSVHEALLLYALLFGIPSARLKVKQIIAEFNLEEISGRNIGMLSGGMARRVLIARAVLPEPQLLLLDEPSVGLIRMCARTFGR</sequence>
<dbReference type="InterPro" id="IPR027417">
    <property type="entry name" value="P-loop_NTPase"/>
</dbReference>
<dbReference type="InterPro" id="IPR017871">
    <property type="entry name" value="ABC_transporter-like_CS"/>
</dbReference>
<reference evidence="7" key="1">
    <citation type="submission" date="2015-03" db="EMBL/GenBank/DDBJ databases">
        <authorList>
            <person name="Nijsse Bart"/>
        </authorList>
    </citation>
    <scope>NUCLEOTIDE SEQUENCE [LARGE SCALE GENOMIC DNA]</scope>
</reference>
<dbReference type="InterPro" id="IPR003439">
    <property type="entry name" value="ABC_transporter-like_ATP-bd"/>
</dbReference>
<keyword evidence="7" id="KW-1185">Reference proteome</keyword>
<evidence type="ECO:0000259" key="5">
    <source>
        <dbReference type="PROSITE" id="PS50893"/>
    </source>
</evidence>
<dbReference type="PROSITE" id="PS00211">
    <property type="entry name" value="ABC_TRANSPORTER_1"/>
    <property type="match status" value="1"/>
</dbReference>
<name>A0A0U1KZA7_9FIRM</name>
<evidence type="ECO:0000313" key="7">
    <source>
        <dbReference type="Proteomes" id="UP000049855"/>
    </source>
</evidence>
<evidence type="ECO:0000256" key="1">
    <source>
        <dbReference type="ARBA" id="ARBA00005417"/>
    </source>
</evidence>
<protein>
    <submittedName>
        <fullName evidence="6">ABC transporter, ATP-binding protein</fullName>
    </submittedName>
</protein>
<dbReference type="InterPro" id="IPR050763">
    <property type="entry name" value="ABC_transporter_ATP-binding"/>
</dbReference>
<dbReference type="RefSeq" id="WP_021168440.1">
    <property type="nucleotide sequence ID" value="NZ_CTRP01000011.1"/>
</dbReference>
<evidence type="ECO:0000256" key="4">
    <source>
        <dbReference type="ARBA" id="ARBA00022840"/>
    </source>
</evidence>
<organism evidence="6 7">
    <name type="scientific">Sporomusa ovata</name>
    <dbReference type="NCBI Taxonomy" id="2378"/>
    <lineage>
        <taxon>Bacteria</taxon>
        <taxon>Bacillati</taxon>
        <taxon>Bacillota</taxon>
        <taxon>Negativicutes</taxon>
        <taxon>Selenomonadales</taxon>
        <taxon>Sporomusaceae</taxon>
        <taxon>Sporomusa</taxon>
    </lineage>
</organism>
<evidence type="ECO:0000313" key="6">
    <source>
        <dbReference type="EMBL" id="CQR72751.1"/>
    </source>
</evidence>
<gene>
    <name evidence="6" type="ORF">SpAn4DRAFT_3211</name>
</gene>
<proteinExistence type="inferred from homology"/>
<dbReference type="AlphaFoldDB" id="A0A0U1KZA7"/>
<dbReference type="GO" id="GO:0005524">
    <property type="term" value="F:ATP binding"/>
    <property type="evidence" value="ECO:0007669"/>
    <property type="project" value="UniProtKB-KW"/>
</dbReference>
<dbReference type="Proteomes" id="UP000049855">
    <property type="component" value="Unassembled WGS sequence"/>
</dbReference>
<dbReference type="SUPFAM" id="SSF52540">
    <property type="entry name" value="P-loop containing nucleoside triphosphate hydrolases"/>
    <property type="match status" value="1"/>
</dbReference>
<keyword evidence="4 6" id="KW-0067">ATP-binding</keyword>
<dbReference type="Pfam" id="PF00005">
    <property type="entry name" value="ABC_tran"/>
    <property type="match status" value="1"/>
</dbReference>